<protein>
    <recommendedName>
        <fullName evidence="4">WD40 repeat protein</fullName>
    </recommendedName>
</protein>
<dbReference type="OrthoDB" id="3325701at2"/>
<keyword evidence="3" id="KW-1185">Reference proteome</keyword>
<dbReference type="Gene3D" id="2.130.10.10">
    <property type="entry name" value="YVTN repeat-like/Quinoprotein amine dehydrogenase"/>
    <property type="match status" value="1"/>
</dbReference>
<dbReference type="EMBL" id="JYJA01000020">
    <property type="protein sequence ID" value="KJL45192.1"/>
    <property type="molecule type" value="Genomic_DNA"/>
</dbReference>
<dbReference type="SUPFAM" id="SSF69304">
    <property type="entry name" value="Tricorn protease N-terminal domain"/>
    <property type="match status" value="1"/>
</dbReference>
<evidence type="ECO:0000313" key="2">
    <source>
        <dbReference type="EMBL" id="KJL45192.1"/>
    </source>
</evidence>
<sequence>MTTVTVAGDAPAVPRPKKRTPLLPALIAGAVGFAAVAVPALIASSTPPPSSSPAFPTAVATYSWFVSHSDLDMPATMIYQNGIGVEFMDSPQAVALGVDGSTYRRLGAAEQRSVPTDQGDPAAMVLSADGTFAVIAGANGHGSVLVRSLVDGTDREVSIGVGRSAVPLSIASDGDHVLVLLGDGEMSRYTDPPFSGTLALLDLSSGDLLEYSLDAVTSAALAPDGSRVVAQASQGAVMMDAAGHSIRELPAELTGQAFGDDAWSPDGTRLVTLVHDPVWVEKPTGRTLTSSATLQISALSAGTTQMFALAGVEYAAALGWRDDDTVVLQTYAEDNSSEFRWVDADTGAAQTFATYESGFTSASIGSADLARDLIREWVVEDRPVDQGWTFGMIAGIAVGAATGLIVWVVTRRREG</sequence>
<keyword evidence="1" id="KW-0472">Membrane</keyword>
<keyword evidence="1" id="KW-0812">Transmembrane</keyword>
<evidence type="ECO:0008006" key="4">
    <source>
        <dbReference type="Google" id="ProtNLM"/>
    </source>
</evidence>
<gene>
    <name evidence="2" type="ORF">RS82_00379</name>
</gene>
<reference evidence="2 3" key="1">
    <citation type="submission" date="2015-02" db="EMBL/GenBank/DDBJ databases">
        <title>Draft genome sequences of ten Microbacterium spp. with emphasis on heavy metal contaminated environments.</title>
        <authorList>
            <person name="Corretto E."/>
        </authorList>
    </citation>
    <scope>NUCLEOTIDE SEQUENCE [LARGE SCALE GENOMIC DNA]</scope>
    <source>
        <strain evidence="2 3">DSM 8608</strain>
    </source>
</reference>
<dbReference type="InterPro" id="IPR015943">
    <property type="entry name" value="WD40/YVTN_repeat-like_dom_sf"/>
</dbReference>
<organism evidence="2 3">
    <name type="scientific">Microbacterium trichothecenolyticum</name>
    <name type="common">Aureobacterium trichothecenolyticum</name>
    <dbReference type="NCBI Taxonomy" id="69370"/>
    <lineage>
        <taxon>Bacteria</taxon>
        <taxon>Bacillati</taxon>
        <taxon>Actinomycetota</taxon>
        <taxon>Actinomycetes</taxon>
        <taxon>Micrococcales</taxon>
        <taxon>Microbacteriaceae</taxon>
        <taxon>Microbacterium</taxon>
    </lineage>
</organism>
<evidence type="ECO:0000256" key="1">
    <source>
        <dbReference type="SAM" id="Phobius"/>
    </source>
</evidence>
<proteinExistence type="predicted"/>
<evidence type="ECO:0000313" key="3">
    <source>
        <dbReference type="Proteomes" id="UP000034098"/>
    </source>
</evidence>
<keyword evidence="1" id="KW-1133">Transmembrane helix</keyword>
<feature type="transmembrane region" description="Helical" evidence="1">
    <location>
        <begin position="388"/>
        <end position="409"/>
    </location>
</feature>
<dbReference type="RefSeq" id="WP_052676645.1">
    <property type="nucleotide sequence ID" value="NZ_JYJA01000020.1"/>
</dbReference>
<comment type="caution">
    <text evidence="2">The sequence shown here is derived from an EMBL/GenBank/DDBJ whole genome shotgun (WGS) entry which is preliminary data.</text>
</comment>
<dbReference type="PATRIC" id="fig|69370.6.peg.397"/>
<dbReference type="Proteomes" id="UP000034098">
    <property type="component" value="Unassembled WGS sequence"/>
</dbReference>
<dbReference type="AlphaFoldDB" id="A0A0M2HLA9"/>
<accession>A0A0M2HLA9</accession>
<name>A0A0M2HLA9_MICTR</name>
<feature type="transmembrane region" description="Helical" evidence="1">
    <location>
        <begin position="22"/>
        <end position="42"/>
    </location>
</feature>